<dbReference type="GO" id="GO:0045454">
    <property type="term" value="P:cell redox homeostasis"/>
    <property type="evidence" value="ECO:0007669"/>
    <property type="project" value="InterPro"/>
</dbReference>
<dbReference type="InterPro" id="IPR016156">
    <property type="entry name" value="FAD/NAD-linked_Rdtase_dimer_sf"/>
</dbReference>
<dbReference type="GO" id="GO:0004362">
    <property type="term" value="F:glutathione-disulfide reductase (NADPH) activity"/>
    <property type="evidence" value="ECO:0007669"/>
    <property type="project" value="TreeGrafter"/>
</dbReference>
<evidence type="ECO:0000256" key="1">
    <source>
        <dbReference type="ARBA" id="ARBA00007532"/>
    </source>
</evidence>
<keyword evidence="4" id="KW-0521">NADP</keyword>
<gene>
    <name evidence="14" type="primary">Txnrd2_1</name>
    <name evidence="14" type="ORF">FJT64_022377</name>
</gene>
<feature type="binding site" evidence="9">
    <location>
        <position position="287"/>
    </location>
    <ligand>
        <name>NAD(+)</name>
        <dbReference type="ChEBI" id="CHEBI:57540"/>
    </ligand>
</feature>
<dbReference type="GO" id="GO:0004791">
    <property type="term" value="F:thioredoxin-disulfide reductase (NADPH) activity"/>
    <property type="evidence" value="ECO:0007669"/>
    <property type="project" value="InterPro"/>
</dbReference>
<dbReference type="InterPro" id="IPR006338">
    <property type="entry name" value="Thioredoxin/glutathione_Rdtase"/>
</dbReference>
<dbReference type="GO" id="GO:0005829">
    <property type="term" value="C:cytosol"/>
    <property type="evidence" value="ECO:0007669"/>
    <property type="project" value="TreeGrafter"/>
</dbReference>
<keyword evidence="9" id="KW-0520">NAD</keyword>
<dbReference type="InterPro" id="IPR001100">
    <property type="entry name" value="Pyr_nuc-diS_OxRdtase"/>
</dbReference>
<comment type="caution">
    <text evidence="14">The sequence shown here is derived from an EMBL/GenBank/DDBJ whole genome shotgun (WGS) entry which is preliminary data.</text>
</comment>
<dbReference type="Proteomes" id="UP000440578">
    <property type="component" value="Unassembled WGS sequence"/>
</dbReference>
<evidence type="ECO:0000256" key="3">
    <source>
        <dbReference type="ARBA" id="ARBA00022827"/>
    </source>
</evidence>
<dbReference type="FunFam" id="3.50.50.60:FF:000012">
    <property type="entry name" value="Thioredoxin reductase 1, cytoplasmic"/>
    <property type="match status" value="1"/>
</dbReference>
<dbReference type="PIRSF" id="PIRSF000350">
    <property type="entry name" value="Mercury_reductase_MerA"/>
    <property type="match status" value="1"/>
</dbReference>
<evidence type="ECO:0000313" key="14">
    <source>
        <dbReference type="EMBL" id="KAF0306066.1"/>
    </source>
</evidence>
<feature type="binding site" evidence="9">
    <location>
        <position position="329"/>
    </location>
    <ligand>
        <name>FAD</name>
        <dbReference type="ChEBI" id="CHEBI:57692"/>
    </ligand>
</feature>
<dbReference type="GO" id="GO:0050660">
    <property type="term" value="F:flavin adenine dinucleotide binding"/>
    <property type="evidence" value="ECO:0007669"/>
    <property type="project" value="InterPro"/>
</dbReference>
<dbReference type="GO" id="GO:0005739">
    <property type="term" value="C:mitochondrion"/>
    <property type="evidence" value="ECO:0007669"/>
    <property type="project" value="TreeGrafter"/>
</dbReference>
<dbReference type="PRINTS" id="PR00411">
    <property type="entry name" value="PNDRDTASEI"/>
</dbReference>
<keyword evidence="15" id="KW-1185">Reference proteome</keyword>
<evidence type="ECO:0000256" key="11">
    <source>
        <dbReference type="RuleBase" id="RU003691"/>
    </source>
</evidence>
<evidence type="ECO:0000259" key="13">
    <source>
        <dbReference type="Pfam" id="PF07992"/>
    </source>
</evidence>
<dbReference type="PRINTS" id="PR00368">
    <property type="entry name" value="FADPNR"/>
</dbReference>
<evidence type="ECO:0000259" key="12">
    <source>
        <dbReference type="Pfam" id="PF02852"/>
    </source>
</evidence>
<dbReference type="EMBL" id="VIIS01000693">
    <property type="protein sequence ID" value="KAF0306066.1"/>
    <property type="molecule type" value="Genomic_DNA"/>
</dbReference>
<reference evidence="14 15" key="1">
    <citation type="submission" date="2019-07" db="EMBL/GenBank/DDBJ databases">
        <title>Draft genome assembly of a fouling barnacle, Amphibalanus amphitrite (Darwin, 1854): The first reference genome for Thecostraca.</title>
        <authorList>
            <person name="Kim W."/>
        </authorList>
    </citation>
    <scope>NUCLEOTIDE SEQUENCE [LARGE SCALE GENOMIC DNA]</scope>
    <source>
        <strain evidence="14">SNU_AA5</strain>
        <tissue evidence="14">Soma without cirri and trophi</tissue>
    </source>
</reference>
<evidence type="ECO:0000256" key="7">
    <source>
        <dbReference type="ARBA" id="ARBA00023284"/>
    </source>
</evidence>
<evidence type="ECO:0000256" key="9">
    <source>
        <dbReference type="PIRSR" id="PIRSR000350-3"/>
    </source>
</evidence>
<evidence type="ECO:0000256" key="5">
    <source>
        <dbReference type="ARBA" id="ARBA00023002"/>
    </source>
</evidence>
<evidence type="ECO:0000313" key="15">
    <source>
        <dbReference type="Proteomes" id="UP000440578"/>
    </source>
</evidence>
<dbReference type="Gene3D" id="3.50.50.60">
    <property type="entry name" value="FAD/NAD(P)-binding domain"/>
    <property type="match status" value="2"/>
</dbReference>
<dbReference type="AlphaFoldDB" id="A0A6A4WF87"/>
<dbReference type="OrthoDB" id="5956163at2759"/>
<keyword evidence="2 11" id="KW-0285">Flavoprotein</keyword>
<dbReference type="InterPro" id="IPR046952">
    <property type="entry name" value="GSHR/TRXR-like"/>
</dbReference>
<feature type="binding site" evidence="9">
    <location>
        <position position="131"/>
    </location>
    <ligand>
        <name>FAD</name>
        <dbReference type="ChEBI" id="CHEBI:57692"/>
    </ligand>
</feature>
<dbReference type="InterPro" id="IPR036188">
    <property type="entry name" value="FAD/NAD-bd_sf"/>
</dbReference>
<protein>
    <submittedName>
        <fullName evidence="14">Thioredoxin reductase 2, mitochondrial</fullName>
    </submittedName>
</protein>
<dbReference type="PROSITE" id="PS51257">
    <property type="entry name" value="PROKAR_LIPOPROTEIN"/>
    <property type="match status" value="1"/>
</dbReference>
<keyword evidence="5 11" id="KW-0560">Oxidoreductase</keyword>
<dbReference type="InterPro" id="IPR023753">
    <property type="entry name" value="FAD/NAD-binding_dom"/>
</dbReference>
<dbReference type="FunFam" id="3.50.50.60:FF:000200">
    <property type="entry name" value="Thioredoxin reductase 2, mitochondrial"/>
    <property type="match status" value="1"/>
</dbReference>
<evidence type="ECO:0000256" key="4">
    <source>
        <dbReference type="ARBA" id="ARBA00022857"/>
    </source>
</evidence>
<proteinExistence type="inferred from homology"/>
<evidence type="ECO:0000256" key="6">
    <source>
        <dbReference type="ARBA" id="ARBA00023157"/>
    </source>
</evidence>
<evidence type="ECO:0000256" key="2">
    <source>
        <dbReference type="ARBA" id="ARBA00022630"/>
    </source>
</evidence>
<dbReference type="NCBIfam" id="TIGR01438">
    <property type="entry name" value="TGR"/>
    <property type="match status" value="1"/>
</dbReference>
<dbReference type="SUPFAM" id="SSF51905">
    <property type="entry name" value="FAD/NAD(P)-binding domain"/>
    <property type="match status" value="1"/>
</dbReference>
<feature type="domain" description="FAD/NAD(P)-binding" evidence="13">
    <location>
        <begin position="11"/>
        <end position="345"/>
    </location>
</feature>
<accession>A0A6A4WF87</accession>
<keyword evidence="9" id="KW-0547">Nucleotide-binding</keyword>
<dbReference type="SUPFAM" id="SSF55424">
    <property type="entry name" value="FAD/NAD-linked reductases, dimerisation (C-terminal) domain"/>
    <property type="match status" value="1"/>
</dbReference>
<dbReference type="Pfam" id="PF02852">
    <property type="entry name" value="Pyr_redox_dim"/>
    <property type="match status" value="1"/>
</dbReference>
<name>A0A6A4WF87_AMPAM</name>
<dbReference type="PROSITE" id="PS00076">
    <property type="entry name" value="PYRIDINE_REDOX_1"/>
    <property type="match status" value="1"/>
</dbReference>
<dbReference type="GO" id="GO:0006749">
    <property type="term" value="P:glutathione metabolic process"/>
    <property type="evidence" value="ECO:0007669"/>
    <property type="project" value="TreeGrafter"/>
</dbReference>
<dbReference type="InterPro" id="IPR012999">
    <property type="entry name" value="Pyr_OxRdtase_I_AS"/>
</dbReference>
<sequence length="493" mass="52679">MRDESAVTQKYDLVVIGGGSGGLACAKEAAGYGAKVAVLDYVTPSLHGTVWGLGGTCVNVGCIPKKLMHQAALLGKSVKDAAAFGWSAPPAELQLNWHQLVTAVTNHVGSLNWGHRVALRDKRVTYLNASGTLLDRHTVLAKDRKDVETVLQTDNVVLATGGRPRYPTFAGAELAITSDDLFRLRQPPGRTLCVGGSYVSLECAGFLTGLGFDTSVLLRSIPLRGFDQQMAGLVVSAMENLGTRVVRGSEPLRLERTAAGRLRVSLTPSGDGQPPDEEYDTVLLAVGRDPDTRRLGLDALGVTTDRRSGKIVTDPGNRTSVDNIYAIGDIVQGAPELTPTAIVSGRLLADRLYGGSSQLLDLATVPTTVFTPLEYSCVGLSEESAAEMVGGEDQLEVYHAFYRPLEFIIPGRDTSSCYIKAVCERREPQRVLGLHFIGPNAGEVLQGFAVAMRHGMTMESLRQAIGIHPTSAEEVVKLNISKRSGRDPTVTGC</sequence>
<dbReference type="Gene3D" id="3.30.390.30">
    <property type="match status" value="1"/>
</dbReference>
<dbReference type="Pfam" id="PF07992">
    <property type="entry name" value="Pyr_redox_2"/>
    <property type="match status" value="1"/>
</dbReference>
<evidence type="ECO:0000256" key="10">
    <source>
        <dbReference type="PIRSR" id="PIRSR000350-4"/>
    </source>
</evidence>
<feature type="binding site" evidence="9">
    <location>
        <position position="66"/>
    </location>
    <ligand>
        <name>FAD</name>
        <dbReference type="ChEBI" id="CHEBI:57692"/>
    </ligand>
</feature>
<dbReference type="PANTHER" id="PTHR42737">
    <property type="entry name" value="GLUTATHIONE REDUCTASE"/>
    <property type="match status" value="1"/>
</dbReference>
<organism evidence="14 15">
    <name type="scientific">Amphibalanus amphitrite</name>
    <name type="common">Striped barnacle</name>
    <name type="synonym">Balanus amphitrite</name>
    <dbReference type="NCBI Taxonomy" id="1232801"/>
    <lineage>
        <taxon>Eukaryota</taxon>
        <taxon>Metazoa</taxon>
        <taxon>Ecdysozoa</taxon>
        <taxon>Arthropoda</taxon>
        <taxon>Crustacea</taxon>
        <taxon>Multicrustacea</taxon>
        <taxon>Cirripedia</taxon>
        <taxon>Thoracica</taxon>
        <taxon>Thoracicalcarea</taxon>
        <taxon>Balanomorpha</taxon>
        <taxon>Balanoidea</taxon>
        <taxon>Balanidae</taxon>
        <taxon>Amphibalaninae</taxon>
        <taxon>Amphibalanus</taxon>
    </lineage>
</organism>
<comment type="cofactor">
    <cofactor evidence="9">
        <name>FAD</name>
        <dbReference type="ChEBI" id="CHEBI:57692"/>
    </cofactor>
    <text evidence="9">Binds 1 FAD per subunit.</text>
</comment>
<dbReference type="FunFam" id="3.30.390.30:FF:000004">
    <property type="entry name" value="Thioredoxin reductase 1, cytoplasmic"/>
    <property type="match status" value="1"/>
</dbReference>
<keyword evidence="3 9" id="KW-0274">FAD</keyword>
<feature type="disulfide bond" description="Redox-active" evidence="10">
    <location>
        <begin position="57"/>
        <end position="62"/>
    </location>
</feature>
<dbReference type="GO" id="GO:0034599">
    <property type="term" value="P:cellular response to oxidative stress"/>
    <property type="evidence" value="ECO:0007669"/>
    <property type="project" value="TreeGrafter"/>
</dbReference>
<dbReference type="InterPro" id="IPR004099">
    <property type="entry name" value="Pyr_nucl-diS_OxRdtase_dimer"/>
</dbReference>
<keyword evidence="7 11" id="KW-0676">Redox-active center</keyword>
<feature type="active site" description="Proton acceptor" evidence="8">
    <location>
        <position position="468"/>
    </location>
</feature>
<feature type="domain" description="Pyridine nucleotide-disulphide oxidoreductase dimerisation" evidence="12">
    <location>
        <begin position="365"/>
        <end position="477"/>
    </location>
</feature>
<keyword evidence="6" id="KW-1015">Disulfide bond</keyword>
<evidence type="ECO:0000256" key="8">
    <source>
        <dbReference type="PIRSR" id="PIRSR000350-2"/>
    </source>
</evidence>
<feature type="binding site" evidence="9">
    <location>
        <begin position="195"/>
        <end position="202"/>
    </location>
    <ligand>
        <name>NAD(+)</name>
        <dbReference type="ChEBI" id="CHEBI:57540"/>
    </ligand>
</feature>
<dbReference type="PANTHER" id="PTHR42737:SF7">
    <property type="entry name" value="THIOREDOXIN-DISULFIDE REDUCTASE"/>
    <property type="match status" value="1"/>
</dbReference>
<comment type="similarity">
    <text evidence="1 11">Belongs to the class-I pyridine nucleotide-disulfide oxidoreductase family.</text>
</comment>